<dbReference type="InterPro" id="IPR002104">
    <property type="entry name" value="Integrase_catalytic"/>
</dbReference>
<proteinExistence type="predicted"/>
<keyword evidence="9" id="KW-1185">Reference proteome</keyword>
<evidence type="ECO:0000256" key="2">
    <source>
        <dbReference type="ARBA" id="ARBA00023125"/>
    </source>
</evidence>
<dbReference type="GO" id="GO:0006310">
    <property type="term" value="P:DNA recombination"/>
    <property type="evidence" value="ECO:0007669"/>
    <property type="project" value="UniProtKB-KW"/>
</dbReference>
<dbReference type="EMBL" id="SLZW01000001">
    <property type="protein sequence ID" value="TCS64682.1"/>
    <property type="molecule type" value="Genomic_DNA"/>
</dbReference>
<dbReference type="InterPro" id="IPR013762">
    <property type="entry name" value="Integrase-like_cat_sf"/>
</dbReference>
<evidence type="ECO:0000259" key="7">
    <source>
        <dbReference type="PROSITE" id="PS51900"/>
    </source>
</evidence>
<evidence type="ECO:0000256" key="1">
    <source>
        <dbReference type="ARBA" id="ARBA00022908"/>
    </source>
</evidence>
<keyword evidence="2 4" id="KW-0238">DNA-binding</keyword>
<feature type="compositionally biased region" description="Basic and acidic residues" evidence="5">
    <location>
        <begin position="1"/>
        <end position="10"/>
    </location>
</feature>
<dbReference type="PROSITE" id="PS51898">
    <property type="entry name" value="TYR_RECOMBINASE"/>
    <property type="match status" value="1"/>
</dbReference>
<evidence type="ECO:0000256" key="4">
    <source>
        <dbReference type="PROSITE-ProRule" id="PRU01248"/>
    </source>
</evidence>
<dbReference type="GO" id="GO:0015074">
    <property type="term" value="P:DNA integration"/>
    <property type="evidence" value="ECO:0007669"/>
    <property type="project" value="UniProtKB-KW"/>
</dbReference>
<organism evidence="8 9">
    <name type="scientific">Varunaivibrio sulfuroxidans</name>
    <dbReference type="NCBI Taxonomy" id="1773489"/>
    <lineage>
        <taxon>Bacteria</taxon>
        <taxon>Pseudomonadati</taxon>
        <taxon>Pseudomonadota</taxon>
        <taxon>Alphaproteobacteria</taxon>
        <taxon>Rhodospirillales</taxon>
        <taxon>Magnetovibrionaceae</taxon>
        <taxon>Varunaivibrio</taxon>
    </lineage>
</organism>
<evidence type="ECO:0000313" key="8">
    <source>
        <dbReference type="EMBL" id="TCS64682.1"/>
    </source>
</evidence>
<feature type="domain" description="Core-binding (CB)" evidence="7">
    <location>
        <begin position="24"/>
        <end position="101"/>
    </location>
</feature>
<dbReference type="PANTHER" id="PTHR34605">
    <property type="entry name" value="PHAGE_INTEGRASE DOMAIN-CONTAINING PROTEIN"/>
    <property type="match status" value="1"/>
</dbReference>
<keyword evidence="1" id="KW-0229">DNA integration</keyword>
<dbReference type="InterPro" id="IPR011010">
    <property type="entry name" value="DNA_brk_join_enz"/>
</dbReference>
<evidence type="ECO:0000313" key="9">
    <source>
        <dbReference type="Proteomes" id="UP000295304"/>
    </source>
</evidence>
<dbReference type="GO" id="GO:0003677">
    <property type="term" value="F:DNA binding"/>
    <property type="evidence" value="ECO:0007669"/>
    <property type="project" value="UniProtKB-UniRule"/>
</dbReference>
<dbReference type="PROSITE" id="PS51900">
    <property type="entry name" value="CB"/>
    <property type="match status" value="1"/>
</dbReference>
<dbReference type="InterPro" id="IPR010998">
    <property type="entry name" value="Integrase_recombinase_N"/>
</dbReference>
<dbReference type="Pfam" id="PF00589">
    <property type="entry name" value="Phage_integrase"/>
    <property type="match status" value="1"/>
</dbReference>
<dbReference type="AlphaFoldDB" id="A0A4R3JFP3"/>
<name>A0A4R3JFP3_9PROT</name>
<feature type="domain" description="Tyr recombinase" evidence="6">
    <location>
        <begin position="127"/>
        <end position="321"/>
    </location>
</feature>
<protein>
    <submittedName>
        <fullName evidence="8">Site-specific recombinase XerD</fullName>
    </submittedName>
</protein>
<gene>
    <name evidence="8" type="ORF">EDD55_1017</name>
</gene>
<accession>A0A4R3JFP3</accession>
<dbReference type="Gene3D" id="1.10.150.130">
    <property type="match status" value="1"/>
</dbReference>
<dbReference type="OrthoDB" id="5513193at2"/>
<dbReference type="InterPro" id="IPR052925">
    <property type="entry name" value="Phage_Integrase-like_Recomb"/>
</dbReference>
<evidence type="ECO:0000256" key="5">
    <source>
        <dbReference type="SAM" id="MobiDB-lite"/>
    </source>
</evidence>
<feature type="region of interest" description="Disordered" evidence="5">
    <location>
        <begin position="1"/>
        <end position="26"/>
    </location>
</feature>
<evidence type="ECO:0000259" key="6">
    <source>
        <dbReference type="PROSITE" id="PS51898"/>
    </source>
</evidence>
<dbReference type="Proteomes" id="UP000295304">
    <property type="component" value="Unassembled WGS sequence"/>
</dbReference>
<keyword evidence="3" id="KW-0233">DNA recombination</keyword>
<sequence>MDTLTRDNHHLSRPKNTPQPRSSTDLVEATGSVRDYVRNSVSSNTKRAYQSDLKHFANWGGTIPATDVVVAEYLAAHAHTLSVATLTRRLASISKAHSAKGLISPTKAELVKSTLRGIKRAHTTSQRTARPLLIKDLIQITQLLGDGMKDTRDRAMLLIGFAGGFRRSELVSINCNDIEAVRQGIIVYIRRSKTDQDGEGRTIGIPHGRSRCCPVSALTEWLTCSGIESGPVFRPVDRHGKICNQRLSGEAVALVVKERVETIGLNQQEFSGHSLRAGLATSAATAGVSLWKIRQQTGHASDAMLSRYIRDGELFVDNAAGVLL</sequence>
<feature type="compositionally biased region" description="Polar residues" evidence="5">
    <location>
        <begin position="14"/>
        <end position="25"/>
    </location>
</feature>
<dbReference type="SUPFAM" id="SSF56349">
    <property type="entry name" value="DNA breaking-rejoining enzymes"/>
    <property type="match status" value="1"/>
</dbReference>
<evidence type="ECO:0000256" key="3">
    <source>
        <dbReference type="ARBA" id="ARBA00023172"/>
    </source>
</evidence>
<dbReference type="PANTHER" id="PTHR34605:SF3">
    <property type="entry name" value="P CELL-TYPE AGGLUTINATION PROTEIN MAP4-LIKE-RELATED"/>
    <property type="match status" value="1"/>
</dbReference>
<dbReference type="CDD" id="cd00799">
    <property type="entry name" value="INT_Cre_C"/>
    <property type="match status" value="1"/>
</dbReference>
<reference evidence="8 9" key="1">
    <citation type="submission" date="2019-03" db="EMBL/GenBank/DDBJ databases">
        <title>Genomic Encyclopedia of Type Strains, Phase IV (KMG-IV): sequencing the most valuable type-strain genomes for metagenomic binning, comparative biology and taxonomic classification.</title>
        <authorList>
            <person name="Goeker M."/>
        </authorList>
    </citation>
    <scope>NUCLEOTIDE SEQUENCE [LARGE SCALE GENOMIC DNA]</scope>
    <source>
        <strain evidence="8 9">DSM 101688</strain>
    </source>
</reference>
<dbReference type="InterPro" id="IPR044068">
    <property type="entry name" value="CB"/>
</dbReference>
<dbReference type="SUPFAM" id="SSF47823">
    <property type="entry name" value="lambda integrase-like, N-terminal domain"/>
    <property type="match status" value="1"/>
</dbReference>
<comment type="caution">
    <text evidence="8">The sequence shown here is derived from an EMBL/GenBank/DDBJ whole genome shotgun (WGS) entry which is preliminary data.</text>
</comment>
<dbReference type="Gene3D" id="1.10.443.10">
    <property type="entry name" value="Intergrase catalytic core"/>
    <property type="match status" value="1"/>
</dbReference>